<feature type="compositionally biased region" description="Low complexity" evidence="1">
    <location>
        <begin position="121"/>
        <end position="137"/>
    </location>
</feature>
<dbReference type="EMBL" id="CAJHNJ030000040">
    <property type="protein sequence ID" value="CAG9130082.1"/>
    <property type="molecule type" value="Genomic_DNA"/>
</dbReference>
<protein>
    <submittedName>
        <fullName evidence="3">(diamondback moth) hypothetical protein</fullName>
    </submittedName>
</protein>
<evidence type="ECO:0000313" key="3">
    <source>
        <dbReference type="EMBL" id="CAG9130082.1"/>
    </source>
</evidence>
<dbReference type="Proteomes" id="UP000653454">
    <property type="component" value="Unassembled WGS sequence"/>
</dbReference>
<gene>
    <name evidence="3" type="ORF">PLXY2_LOCUS9786</name>
</gene>
<dbReference type="Pfam" id="PF10545">
    <property type="entry name" value="MADF_DNA_bdg"/>
    <property type="match status" value="1"/>
</dbReference>
<feature type="region of interest" description="Disordered" evidence="1">
    <location>
        <begin position="115"/>
        <end position="157"/>
    </location>
</feature>
<reference evidence="3" key="1">
    <citation type="submission" date="2020-11" db="EMBL/GenBank/DDBJ databases">
        <authorList>
            <person name="Whiteford S."/>
        </authorList>
    </citation>
    <scope>NUCLEOTIDE SEQUENCE</scope>
</reference>
<proteinExistence type="predicted"/>
<organism evidence="3 4">
    <name type="scientific">Plutella xylostella</name>
    <name type="common">Diamondback moth</name>
    <name type="synonym">Plutella maculipennis</name>
    <dbReference type="NCBI Taxonomy" id="51655"/>
    <lineage>
        <taxon>Eukaryota</taxon>
        <taxon>Metazoa</taxon>
        <taxon>Ecdysozoa</taxon>
        <taxon>Arthropoda</taxon>
        <taxon>Hexapoda</taxon>
        <taxon>Insecta</taxon>
        <taxon>Pterygota</taxon>
        <taxon>Neoptera</taxon>
        <taxon>Endopterygota</taxon>
        <taxon>Lepidoptera</taxon>
        <taxon>Glossata</taxon>
        <taxon>Ditrysia</taxon>
        <taxon>Yponomeutoidea</taxon>
        <taxon>Plutellidae</taxon>
        <taxon>Plutella</taxon>
    </lineage>
</organism>
<feature type="domain" description="MADF" evidence="2">
    <location>
        <begin position="10"/>
        <end position="110"/>
    </location>
</feature>
<comment type="caution">
    <text evidence="3">The sequence shown here is derived from an EMBL/GenBank/DDBJ whole genome shotgun (WGS) entry which is preliminary data.</text>
</comment>
<dbReference type="AlphaFoldDB" id="A0A8S4FNL4"/>
<dbReference type="PROSITE" id="PS51029">
    <property type="entry name" value="MADF"/>
    <property type="match status" value="1"/>
</dbReference>
<dbReference type="GO" id="GO:0005667">
    <property type="term" value="C:transcription regulator complex"/>
    <property type="evidence" value="ECO:0007669"/>
    <property type="project" value="TreeGrafter"/>
</dbReference>
<keyword evidence="4" id="KW-1185">Reference proteome</keyword>
<dbReference type="PANTHER" id="PTHR12243">
    <property type="entry name" value="MADF DOMAIN TRANSCRIPTION FACTOR"/>
    <property type="match status" value="1"/>
</dbReference>
<evidence type="ECO:0000313" key="4">
    <source>
        <dbReference type="Proteomes" id="UP000653454"/>
    </source>
</evidence>
<dbReference type="GO" id="GO:0005634">
    <property type="term" value="C:nucleus"/>
    <property type="evidence" value="ECO:0007669"/>
    <property type="project" value="TreeGrafter"/>
</dbReference>
<dbReference type="InterPro" id="IPR039353">
    <property type="entry name" value="TF_Adf1"/>
</dbReference>
<dbReference type="InterPro" id="IPR006578">
    <property type="entry name" value="MADF-dom"/>
</dbReference>
<sequence>METEAFNTELFIDEIEKRPAIWDMTSGNYSDRNLKRRAWEELVLIFCEGDDSEEKKKLLSSSLQKKWKSLRDNYMREVKKMKTVKSGSGASKTSSYIHFNRLQFLQPSIAEKHTENSFNTENESASSEVAEVEGSSAFKSPKSIPRKKQKISPADERPSRSTSIYWLVRWKAGFQRADNQTPIATTRPSMVINMLRHMNQYYMPDTP</sequence>
<name>A0A8S4FNL4_PLUXY</name>
<evidence type="ECO:0000259" key="2">
    <source>
        <dbReference type="PROSITE" id="PS51029"/>
    </source>
</evidence>
<dbReference type="GO" id="GO:0006357">
    <property type="term" value="P:regulation of transcription by RNA polymerase II"/>
    <property type="evidence" value="ECO:0007669"/>
    <property type="project" value="TreeGrafter"/>
</dbReference>
<dbReference type="SMART" id="SM00595">
    <property type="entry name" value="MADF"/>
    <property type="match status" value="1"/>
</dbReference>
<accession>A0A8S4FNL4</accession>
<dbReference type="PANTHER" id="PTHR12243:SF69">
    <property type="entry name" value="SI:CH73-59F11.3"/>
    <property type="match status" value="1"/>
</dbReference>
<evidence type="ECO:0000256" key="1">
    <source>
        <dbReference type="SAM" id="MobiDB-lite"/>
    </source>
</evidence>